<feature type="transmembrane region" description="Helical" evidence="2">
    <location>
        <begin position="142"/>
        <end position="163"/>
    </location>
</feature>
<dbReference type="InterPro" id="IPR003961">
    <property type="entry name" value="FN3_dom"/>
</dbReference>
<gene>
    <name evidence="4" type="ORF">GWK47_005520</name>
</gene>
<dbReference type="CDD" id="cd00063">
    <property type="entry name" value="FN3"/>
    <property type="match status" value="1"/>
</dbReference>
<dbReference type="Gene3D" id="2.60.40.10">
    <property type="entry name" value="Immunoglobulins"/>
    <property type="match status" value="1"/>
</dbReference>
<keyword evidence="5" id="KW-1185">Reference proteome</keyword>
<proteinExistence type="predicted"/>
<dbReference type="AlphaFoldDB" id="A0A8J4YA48"/>
<dbReference type="OrthoDB" id="6250964at2759"/>
<evidence type="ECO:0000256" key="1">
    <source>
        <dbReference type="SAM" id="MobiDB-lite"/>
    </source>
</evidence>
<comment type="caution">
    <text evidence="4">The sequence shown here is derived from an EMBL/GenBank/DDBJ whole genome shotgun (WGS) entry which is preliminary data.</text>
</comment>
<keyword evidence="2" id="KW-0812">Transmembrane</keyword>
<dbReference type="Proteomes" id="UP000770661">
    <property type="component" value="Unassembled WGS sequence"/>
</dbReference>
<evidence type="ECO:0000313" key="4">
    <source>
        <dbReference type="EMBL" id="KAG0723427.1"/>
    </source>
</evidence>
<dbReference type="InterPro" id="IPR013783">
    <property type="entry name" value="Ig-like_fold"/>
</dbReference>
<sequence length="271" mass="28849">MLRVSSVLISDALTIEPSTCLGLLRGDACLPDPPRNCSIANQTSEALVVECTPGFDGGLPQHFVMEAWDDGALLSNTSSLAPEFVVRGLEAGMDVTLKVCATNLRGQSVSISLAADIMKVAEKRMGGGYHGPPEKGVLLPPVVGAIVGGVGAVLVLLVVGIVLTHYTHRSRPQTHSKDAQPTLTNVYVGSLCDVCSEDAHETHAHSKAANPDVVRGTGTRKPSPPSSITSSELHPCPNTAASLRKFLLFNPFEETLASKFHEHWMYNHQPE</sequence>
<feature type="region of interest" description="Disordered" evidence="1">
    <location>
        <begin position="202"/>
        <end position="235"/>
    </location>
</feature>
<evidence type="ECO:0000259" key="3">
    <source>
        <dbReference type="SMART" id="SM00060"/>
    </source>
</evidence>
<protein>
    <recommendedName>
        <fullName evidence="3">Fibronectin type-III domain-containing protein</fullName>
    </recommendedName>
</protein>
<feature type="domain" description="Fibronectin type-III" evidence="3">
    <location>
        <begin position="31"/>
        <end position="108"/>
    </location>
</feature>
<name>A0A8J4YA48_CHIOP</name>
<dbReference type="SMART" id="SM00060">
    <property type="entry name" value="FN3"/>
    <property type="match status" value="1"/>
</dbReference>
<reference evidence="4" key="1">
    <citation type="submission" date="2020-07" db="EMBL/GenBank/DDBJ databases">
        <title>The High-quality genome of the commercially important snow crab, Chionoecetes opilio.</title>
        <authorList>
            <person name="Jeong J.-H."/>
            <person name="Ryu S."/>
        </authorList>
    </citation>
    <scope>NUCLEOTIDE SEQUENCE</scope>
    <source>
        <strain evidence="4">MADBK_172401_WGS</strain>
        <tissue evidence="4">Digestive gland</tissue>
    </source>
</reference>
<evidence type="ECO:0000256" key="2">
    <source>
        <dbReference type="SAM" id="Phobius"/>
    </source>
</evidence>
<keyword evidence="2" id="KW-1133">Transmembrane helix</keyword>
<accession>A0A8J4YA48</accession>
<dbReference type="PANTHER" id="PTHR23278:SF19">
    <property type="entry name" value="OBSCURIN"/>
    <property type="match status" value="1"/>
</dbReference>
<dbReference type="InterPro" id="IPR036116">
    <property type="entry name" value="FN3_sf"/>
</dbReference>
<organism evidence="4 5">
    <name type="scientific">Chionoecetes opilio</name>
    <name type="common">Atlantic snow crab</name>
    <name type="synonym">Cancer opilio</name>
    <dbReference type="NCBI Taxonomy" id="41210"/>
    <lineage>
        <taxon>Eukaryota</taxon>
        <taxon>Metazoa</taxon>
        <taxon>Ecdysozoa</taxon>
        <taxon>Arthropoda</taxon>
        <taxon>Crustacea</taxon>
        <taxon>Multicrustacea</taxon>
        <taxon>Malacostraca</taxon>
        <taxon>Eumalacostraca</taxon>
        <taxon>Eucarida</taxon>
        <taxon>Decapoda</taxon>
        <taxon>Pleocyemata</taxon>
        <taxon>Brachyura</taxon>
        <taxon>Eubrachyura</taxon>
        <taxon>Majoidea</taxon>
        <taxon>Majidae</taxon>
        <taxon>Chionoecetes</taxon>
    </lineage>
</organism>
<evidence type="ECO:0000313" key="5">
    <source>
        <dbReference type="Proteomes" id="UP000770661"/>
    </source>
</evidence>
<keyword evidence="2" id="KW-0472">Membrane</keyword>
<dbReference type="SUPFAM" id="SSF49265">
    <property type="entry name" value="Fibronectin type III"/>
    <property type="match status" value="1"/>
</dbReference>
<dbReference type="PANTHER" id="PTHR23278">
    <property type="entry name" value="SIDESTEP PROTEIN"/>
    <property type="match status" value="1"/>
</dbReference>
<dbReference type="EMBL" id="JACEEZ010008303">
    <property type="protein sequence ID" value="KAG0723427.1"/>
    <property type="molecule type" value="Genomic_DNA"/>
</dbReference>